<dbReference type="SUPFAM" id="SSF103473">
    <property type="entry name" value="MFS general substrate transporter"/>
    <property type="match status" value="1"/>
</dbReference>
<feature type="compositionally biased region" description="Basic and acidic residues" evidence="5">
    <location>
        <begin position="29"/>
        <end position="57"/>
    </location>
</feature>
<evidence type="ECO:0000256" key="2">
    <source>
        <dbReference type="ARBA" id="ARBA00022692"/>
    </source>
</evidence>
<feature type="transmembrane region" description="Helical" evidence="6">
    <location>
        <begin position="126"/>
        <end position="145"/>
    </location>
</feature>
<organism evidence="8 9">
    <name type="scientific">Ceratobasidium theobromae</name>
    <dbReference type="NCBI Taxonomy" id="1582974"/>
    <lineage>
        <taxon>Eukaryota</taxon>
        <taxon>Fungi</taxon>
        <taxon>Dikarya</taxon>
        <taxon>Basidiomycota</taxon>
        <taxon>Agaricomycotina</taxon>
        <taxon>Agaricomycetes</taxon>
        <taxon>Cantharellales</taxon>
        <taxon>Ceratobasidiaceae</taxon>
        <taxon>Ceratobasidium</taxon>
    </lineage>
</organism>
<reference evidence="8 9" key="1">
    <citation type="journal article" date="2019" name="Fungal Biol. Biotechnol.">
        <title>Draft genome sequence of fastidious pathogen Ceratobasidium theobromae, which causes vascular-streak dieback in Theobroma cacao.</title>
        <authorList>
            <person name="Ali S.S."/>
            <person name="Asman A."/>
            <person name="Shao J."/>
            <person name="Firmansyah A.P."/>
            <person name="Susilo A.W."/>
            <person name="Rosmana A."/>
            <person name="McMahon P."/>
            <person name="Junaid M."/>
            <person name="Guest D."/>
            <person name="Kheng T.Y."/>
            <person name="Meinhardt L.W."/>
            <person name="Bailey B.A."/>
        </authorList>
    </citation>
    <scope>NUCLEOTIDE SEQUENCE [LARGE SCALE GENOMIC DNA]</scope>
    <source>
        <strain evidence="8 9">CT2</strain>
    </source>
</reference>
<feature type="transmembrane region" description="Helical" evidence="6">
    <location>
        <begin position="466"/>
        <end position="484"/>
    </location>
</feature>
<evidence type="ECO:0000256" key="3">
    <source>
        <dbReference type="ARBA" id="ARBA00022989"/>
    </source>
</evidence>
<evidence type="ECO:0000259" key="7">
    <source>
        <dbReference type="PROSITE" id="PS50850"/>
    </source>
</evidence>
<keyword evidence="9" id="KW-1185">Reference proteome</keyword>
<name>A0A5N5QWD9_9AGAM</name>
<dbReference type="PANTHER" id="PTHR23502">
    <property type="entry name" value="MAJOR FACILITATOR SUPERFAMILY"/>
    <property type="match status" value="1"/>
</dbReference>
<feature type="transmembrane region" description="Helical" evidence="6">
    <location>
        <begin position="214"/>
        <end position="239"/>
    </location>
</feature>
<dbReference type="EMBL" id="SSOP01000009">
    <property type="protein sequence ID" value="KAB5595486.1"/>
    <property type="molecule type" value="Genomic_DNA"/>
</dbReference>
<feature type="transmembrane region" description="Helical" evidence="6">
    <location>
        <begin position="422"/>
        <end position="445"/>
    </location>
</feature>
<proteinExistence type="predicted"/>
<protein>
    <submittedName>
        <fullName evidence="8">MFS polyamine transporter</fullName>
    </submittedName>
</protein>
<feature type="transmembrane region" description="Helical" evidence="6">
    <location>
        <begin position="245"/>
        <end position="274"/>
    </location>
</feature>
<evidence type="ECO:0000313" key="8">
    <source>
        <dbReference type="EMBL" id="KAB5595486.1"/>
    </source>
</evidence>
<feature type="transmembrane region" description="Helical" evidence="6">
    <location>
        <begin position="397"/>
        <end position="416"/>
    </location>
</feature>
<feature type="transmembrane region" description="Helical" evidence="6">
    <location>
        <begin position="186"/>
        <end position="207"/>
    </location>
</feature>
<dbReference type="InterPro" id="IPR020846">
    <property type="entry name" value="MFS_dom"/>
</dbReference>
<dbReference type="Proteomes" id="UP000383932">
    <property type="component" value="Unassembled WGS sequence"/>
</dbReference>
<evidence type="ECO:0000256" key="1">
    <source>
        <dbReference type="ARBA" id="ARBA00004141"/>
    </source>
</evidence>
<dbReference type="Gene3D" id="1.20.1250.20">
    <property type="entry name" value="MFS general substrate transporter like domains"/>
    <property type="match status" value="1"/>
</dbReference>
<feature type="transmembrane region" description="Helical" evidence="6">
    <location>
        <begin position="91"/>
        <end position="114"/>
    </location>
</feature>
<evidence type="ECO:0000256" key="5">
    <source>
        <dbReference type="SAM" id="MobiDB-lite"/>
    </source>
</evidence>
<evidence type="ECO:0000256" key="4">
    <source>
        <dbReference type="ARBA" id="ARBA00023136"/>
    </source>
</evidence>
<dbReference type="AlphaFoldDB" id="A0A5N5QWD9"/>
<dbReference type="FunFam" id="1.20.1250.20:FF:000011">
    <property type="entry name" value="MFS multidrug transporter, putative"/>
    <property type="match status" value="1"/>
</dbReference>
<dbReference type="OrthoDB" id="3357846at2759"/>
<dbReference type="Pfam" id="PF07690">
    <property type="entry name" value="MFS_1"/>
    <property type="match status" value="1"/>
</dbReference>
<keyword evidence="3 6" id="KW-1133">Transmembrane helix</keyword>
<gene>
    <name evidence="8" type="ORF">CTheo_1163</name>
</gene>
<feature type="region of interest" description="Disordered" evidence="5">
    <location>
        <begin position="1"/>
        <end position="62"/>
    </location>
</feature>
<dbReference type="PROSITE" id="PS50850">
    <property type="entry name" value="MFS"/>
    <property type="match status" value="1"/>
</dbReference>
<keyword evidence="4 6" id="KW-0472">Membrane</keyword>
<dbReference type="InterPro" id="IPR036259">
    <property type="entry name" value="MFS_trans_sf"/>
</dbReference>
<dbReference type="InterPro" id="IPR011701">
    <property type="entry name" value="MFS"/>
</dbReference>
<dbReference type="GO" id="GO:0022857">
    <property type="term" value="F:transmembrane transporter activity"/>
    <property type="evidence" value="ECO:0007669"/>
    <property type="project" value="InterPro"/>
</dbReference>
<keyword evidence="2 6" id="KW-0812">Transmembrane</keyword>
<comment type="caution">
    <text evidence="8">The sequence shown here is derived from an EMBL/GenBank/DDBJ whole genome shotgun (WGS) entry which is preliminary data.</text>
</comment>
<feature type="transmembrane region" description="Helical" evidence="6">
    <location>
        <begin position="490"/>
        <end position="512"/>
    </location>
</feature>
<sequence>MSFVPPALPKGFSEEPTPSGVHLPPSSHPYERDVVLHHVGDQHPDEDHVSDSEHTEVNNDPESDVKVTLVDWDKNDPENPRNLPRFRKWTITLLSSALCLSVALGSSIITGDILGPAEEFHVSEEVINLTVTLFVVGFGVGPLVFAPMSEILGRYPVYCISMGLYFIFTLPSALAPNVGCLIVSRALAGIASSAPMTNVGGTLADIWDVEDRGLAMAVFSASIFMGPCLGPLVGGYIGMTVGWRWIYWVLFIFVGVVFAATVLFMPETLSSVLLRRRAARLRKETGDPTMKSESELHQISLSEKVKISLTRPLVLLMTEPLLICMSGYLTFIYSLLYLFFFAYPLVLIPKGLSAGEIGLTFIGVMVGIMLAMMLLPLQERAYRKVCGQRGVVPEARLPFMMFGSVLLPFGLFIFAWTSMSHVHWIGTTIAGVPFGAAMVAVYISANAYIIDTYQRYTASAVAAKTFLRSIVGATVPLWVNQMYVGMTPQWASTLLGLLAILAMPIPFVFFYYGEKIRARSTKAN</sequence>
<feature type="transmembrane region" description="Helical" evidence="6">
    <location>
        <begin position="321"/>
        <end position="345"/>
    </location>
</feature>
<dbReference type="PANTHER" id="PTHR23502:SF48">
    <property type="entry name" value="MULTIDRUG TRANSPORTER, PUTATIVE (AFU_ORTHOLOGUE AFUA_5G02700)-RELATED"/>
    <property type="match status" value="1"/>
</dbReference>
<dbReference type="CDD" id="cd17323">
    <property type="entry name" value="MFS_Tpo1_MDR_like"/>
    <property type="match status" value="1"/>
</dbReference>
<comment type="subcellular location">
    <subcellularLocation>
        <location evidence="1">Membrane</location>
        <topology evidence="1">Multi-pass membrane protein</topology>
    </subcellularLocation>
</comment>
<feature type="transmembrane region" description="Helical" evidence="6">
    <location>
        <begin position="357"/>
        <end position="377"/>
    </location>
</feature>
<evidence type="ECO:0000313" key="9">
    <source>
        <dbReference type="Proteomes" id="UP000383932"/>
    </source>
</evidence>
<evidence type="ECO:0000256" key="6">
    <source>
        <dbReference type="SAM" id="Phobius"/>
    </source>
</evidence>
<feature type="domain" description="Major facilitator superfamily (MFS) profile" evidence="7">
    <location>
        <begin position="91"/>
        <end position="516"/>
    </location>
</feature>
<dbReference type="GO" id="GO:0005886">
    <property type="term" value="C:plasma membrane"/>
    <property type="evidence" value="ECO:0007669"/>
    <property type="project" value="TreeGrafter"/>
</dbReference>
<feature type="transmembrane region" description="Helical" evidence="6">
    <location>
        <begin position="157"/>
        <end position="174"/>
    </location>
</feature>
<accession>A0A5N5QWD9</accession>